<gene>
    <name evidence="1" type="ORF">L6164_026492</name>
</gene>
<name>A0ACB9LQZ0_BAUVA</name>
<sequence length="246" mass="28860">MVIPYKQRSQLQFMTNLTRKFVISTYKEPFPGWVERVRTIDSFATAYCKRKLSRFPGDIKGVIDVIPADMVVNAIRVAMVANASKCSNNIYHVGSSMRNPIKNMNIADYACKYFTETPWMDKNGKPVKVGTFTMLDMASFKRYIFIHYLLPLKGFKLLSTICCQHFQKRYLEFNRKIQVAMRLVDLHRPYLFFNGVFDDRNMEKVEMAAKKGGVEMGLFYFDPKMIHWEDYFISIHFPSIVKYLIK</sequence>
<accession>A0ACB9LQZ0</accession>
<dbReference type="Proteomes" id="UP000828941">
    <property type="component" value="Chromosome 11"/>
</dbReference>
<organism evidence="1 2">
    <name type="scientific">Bauhinia variegata</name>
    <name type="common">Purple orchid tree</name>
    <name type="synonym">Phanera variegata</name>
    <dbReference type="NCBI Taxonomy" id="167791"/>
    <lineage>
        <taxon>Eukaryota</taxon>
        <taxon>Viridiplantae</taxon>
        <taxon>Streptophyta</taxon>
        <taxon>Embryophyta</taxon>
        <taxon>Tracheophyta</taxon>
        <taxon>Spermatophyta</taxon>
        <taxon>Magnoliopsida</taxon>
        <taxon>eudicotyledons</taxon>
        <taxon>Gunneridae</taxon>
        <taxon>Pentapetalae</taxon>
        <taxon>rosids</taxon>
        <taxon>fabids</taxon>
        <taxon>Fabales</taxon>
        <taxon>Fabaceae</taxon>
        <taxon>Cercidoideae</taxon>
        <taxon>Cercideae</taxon>
        <taxon>Bauhiniinae</taxon>
        <taxon>Bauhinia</taxon>
    </lineage>
</organism>
<evidence type="ECO:0000313" key="1">
    <source>
        <dbReference type="EMBL" id="KAI4313518.1"/>
    </source>
</evidence>
<proteinExistence type="predicted"/>
<comment type="caution">
    <text evidence="1">The sequence shown here is derived from an EMBL/GenBank/DDBJ whole genome shotgun (WGS) entry which is preliminary data.</text>
</comment>
<evidence type="ECO:0000313" key="2">
    <source>
        <dbReference type="Proteomes" id="UP000828941"/>
    </source>
</evidence>
<dbReference type="EMBL" id="CM039436">
    <property type="protein sequence ID" value="KAI4313518.1"/>
    <property type="molecule type" value="Genomic_DNA"/>
</dbReference>
<protein>
    <submittedName>
        <fullName evidence="1">Uncharacterized protein</fullName>
    </submittedName>
</protein>
<reference evidence="1 2" key="1">
    <citation type="journal article" date="2022" name="DNA Res.">
        <title>Chromosomal-level genome assembly of the orchid tree Bauhinia variegata (Leguminosae; Cercidoideae) supports the allotetraploid origin hypothesis of Bauhinia.</title>
        <authorList>
            <person name="Zhong Y."/>
            <person name="Chen Y."/>
            <person name="Zheng D."/>
            <person name="Pang J."/>
            <person name="Liu Y."/>
            <person name="Luo S."/>
            <person name="Meng S."/>
            <person name="Qian L."/>
            <person name="Wei D."/>
            <person name="Dai S."/>
            <person name="Zhou R."/>
        </authorList>
    </citation>
    <scope>NUCLEOTIDE SEQUENCE [LARGE SCALE GENOMIC DNA]</scope>
    <source>
        <strain evidence="1">BV-YZ2020</strain>
    </source>
</reference>
<keyword evidence="2" id="KW-1185">Reference proteome</keyword>